<dbReference type="Gene3D" id="1.10.150.20">
    <property type="entry name" value="5' to 3' exonuclease, C-terminal subdomain"/>
    <property type="match status" value="1"/>
</dbReference>
<accession>A0A1H8A6U2</accession>
<organism evidence="3 4">
    <name type="scientific">Palleronia pelagia</name>
    <dbReference type="NCBI Taxonomy" id="387096"/>
    <lineage>
        <taxon>Bacteria</taxon>
        <taxon>Pseudomonadati</taxon>
        <taxon>Pseudomonadota</taxon>
        <taxon>Alphaproteobacteria</taxon>
        <taxon>Rhodobacterales</taxon>
        <taxon>Roseobacteraceae</taxon>
        <taxon>Palleronia</taxon>
    </lineage>
</organism>
<dbReference type="AlphaFoldDB" id="A0A1H8A6U2"/>
<keyword evidence="2" id="KW-0812">Transmembrane</keyword>
<dbReference type="Proteomes" id="UP000199372">
    <property type="component" value="Unassembled WGS sequence"/>
</dbReference>
<reference evidence="4" key="1">
    <citation type="submission" date="2016-10" db="EMBL/GenBank/DDBJ databases">
        <authorList>
            <person name="Varghese N."/>
            <person name="Submissions S."/>
        </authorList>
    </citation>
    <scope>NUCLEOTIDE SEQUENCE [LARGE SCALE GENOMIC DNA]</scope>
    <source>
        <strain evidence="4">DSM 26893</strain>
    </source>
</reference>
<evidence type="ECO:0000313" key="4">
    <source>
        <dbReference type="Proteomes" id="UP000199372"/>
    </source>
</evidence>
<protein>
    <submittedName>
        <fullName evidence="3">Helix-hairpin-helix domain</fullName>
    </submittedName>
</protein>
<keyword evidence="4" id="KW-1185">Reference proteome</keyword>
<name>A0A1H8A6U2_9RHOB</name>
<feature type="region of interest" description="Disordered" evidence="1">
    <location>
        <begin position="128"/>
        <end position="183"/>
    </location>
</feature>
<feature type="transmembrane region" description="Helical" evidence="2">
    <location>
        <begin position="9"/>
        <end position="33"/>
    </location>
</feature>
<dbReference type="RefSeq" id="WP_236736900.1">
    <property type="nucleotide sequence ID" value="NZ_FOCM01000001.1"/>
</dbReference>
<sequence length="257" mass="26418">MSKQSQGSMLLVGAISGGIGFVAAVALVVVGGFTLSPAIFMAIVIAGAAAVFLFSGFHGKDASPVEAAPKTAALTPSPDGKLGDVTRPAGTAGVEPGSAGHKVKTGTLLKGEEELAARKGDWRYEKPGAAAGAAENVSNAHGVDQSGTPFNDGDTKTDTDSSPGTEPTRLDAPRGDGPDDLKKIKGVGPKLEAMLHDMGIYHFDQIANWSDPELAWVDDNLEGFKGRASRDEWVSQARILAAGGETEFSKKSENGSA</sequence>
<feature type="transmembrane region" description="Helical" evidence="2">
    <location>
        <begin position="39"/>
        <end position="57"/>
    </location>
</feature>
<feature type="compositionally biased region" description="Basic and acidic residues" evidence="1">
    <location>
        <begin position="168"/>
        <end position="183"/>
    </location>
</feature>
<gene>
    <name evidence="3" type="ORF">SAMN04488011_10142</name>
</gene>
<dbReference type="EMBL" id="FOCM01000001">
    <property type="protein sequence ID" value="SEM66505.1"/>
    <property type="molecule type" value="Genomic_DNA"/>
</dbReference>
<feature type="region of interest" description="Disordered" evidence="1">
    <location>
        <begin position="70"/>
        <end position="110"/>
    </location>
</feature>
<keyword evidence="2" id="KW-1133">Transmembrane helix</keyword>
<evidence type="ECO:0000256" key="1">
    <source>
        <dbReference type="SAM" id="MobiDB-lite"/>
    </source>
</evidence>
<keyword evidence="2" id="KW-0472">Membrane</keyword>
<evidence type="ECO:0000313" key="3">
    <source>
        <dbReference type="EMBL" id="SEM66505.1"/>
    </source>
</evidence>
<proteinExistence type="predicted"/>
<evidence type="ECO:0000256" key="2">
    <source>
        <dbReference type="SAM" id="Phobius"/>
    </source>
</evidence>